<keyword evidence="3" id="KW-1185">Reference proteome</keyword>
<proteinExistence type="predicted"/>
<evidence type="ECO:0000259" key="1">
    <source>
        <dbReference type="Pfam" id="PF17765"/>
    </source>
</evidence>
<evidence type="ECO:0000313" key="2">
    <source>
        <dbReference type="EMBL" id="GAA5528747.1"/>
    </source>
</evidence>
<accession>A0ABP9WZX8</accession>
<comment type="caution">
    <text evidence="2">The sequence shown here is derived from an EMBL/GenBank/DDBJ whole genome shotgun (WGS) entry which is preliminary data.</text>
</comment>
<dbReference type="Pfam" id="PF17765">
    <property type="entry name" value="MLTR_LBD"/>
    <property type="match status" value="1"/>
</dbReference>
<dbReference type="PANTHER" id="PTHR35010">
    <property type="entry name" value="BLL4672 PROTEIN-RELATED"/>
    <property type="match status" value="1"/>
</dbReference>
<dbReference type="EMBL" id="BAABRU010000008">
    <property type="protein sequence ID" value="GAA5528747.1"/>
    <property type="molecule type" value="Genomic_DNA"/>
</dbReference>
<sequence length="283" mass="32758">MTNTKDRASQINASFIEAAESIRIQRKRRFEDQLWHTKQKKQANPFSQQAIWAEYPTYKRLLEQRAKNQVAEHVVRGIASILECPIHERNHLLRSAGYAEDPDILSGAALTAQLAQYQSLLDILLYPAFLVNQVWDVLAINQLMEPVFQQFLGISFDAIPHAHRNILHLMFDPVNYSARRLLNKGGLQWERVARSYVYSFQQANRTCLFEPWYQAKVANLMQLPDFVTIWQSIDPTTKAHDMLSQTQTDNLVYGLRTIYISESDTYTYPRIHAYVDAIGTKPD</sequence>
<reference evidence="2 3" key="1">
    <citation type="submission" date="2024-02" db="EMBL/GenBank/DDBJ databases">
        <title>Herpetosiphon gulosus NBRC 112829.</title>
        <authorList>
            <person name="Ichikawa N."/>
            <person name="Katano-Makiyama Y."/>
            <person name="Hidaka K."/>
        </authorList>
    </citation>
    <scope>NUCLEOTIDE SEQUENCE [LARGE SCALE GENOMIC DNA]</scope>
    <source>
        <strain evidence="2 3">NBRC 112829</strain>
    </source>
</reference>
<dbReference type="RefSeq" id="WP_345722360.1">
    <property type="nucleotide sequence ID" value="NZ_BAABRU010000008.1"/>
</dbReference>
<dbReference type="Proteomes" id="UP001428290">
    <property type="component" value="Unassembled WGS sequence"/>
</dbReference>
<organism evidence="2 3">
    <name type="scientific">Herpetosiphon gulosus</name>
    <dbReference type="NCBI Taxonomy" id="1973496"/>
    <lineage>
        <taxon>Bacteria</taxon>
        <taxon>Bacillati</taxon>
        <taxon>Chloroflexota</taxon>
        <taxon>Chloroflexia</taxon>
        <taxon>Herpetosiphonales</taxon>
        <taxon>Herpetosiphonaceae</taxon>
        <taxon>Herpetosiphon</taxon>
    </lineage>
</organism>
<dbReference type="Gene3D" id="3.30.450.180">
    <property type="match status" value="1"/>
</dbReference>
<dbReference type="InterPro" id="IPR041413">
    <property type="entry name" value="MLTR_LBD"/>
</dbReference>
<feature type="domain" description="MmyB-like transcription regulator ligand binding" evidence="1">
    <location>
        <begin position="117"/>
        <end position="241"/>
    </location>
</feature>
<gene>
    <name evidence="2" type="ORF">Hgul01_02549</name>
</gene>
<evidence type="ECO:0000313" key="3">
    <source>
        <dbReference type="Proteomes" id="UP001428290"/>
    </source>
</evidence>
<name>A0ABP9WZX8_9CHLR</name>
<protein>
    <recommendedName>
        <fullName evidence="1">MmyB-like transcription regulator ligand binding domain-containing protein</fullName>
    </recommendedName>
</protein>